<keyword evidence="4" id="KW-1133">Transmembrane helix</keyword>
<dbReference type="PANTHER" id="PTHR30572">
    <property type="entry name" value="MEMBRANE COMPONENT OF TRANSPORTER-RELATED"/>
    <property type="match status" value="1"/>
</dbReference>
<evidence type="ECO:0000259" key="6">
    <source>
        <dbReference type="Pfam" id="PF02687"/>
    </source>
</evidence>
<protein>
    <submittedName>
        <fullName evidence="7">Peptide ABC transporter permease</fullName>
    </submittedName>
</protein>
<dbReference type="InterPro" id="IPR050250">
    <property type="entry name" value="Macrolide_Exporter_MacB"/>
</dbReference>
<keyword evidence="3" id="KW-0812">Transmembrane</keyword>
<sequence length="477" mass="49520">MNYLKRARLYLTHKKGQSLLMLLIMSAILVFVLSGIIIQNAAIMATNNVTKSAGSTITVSANRNKMFSQMRSSSAKTKTLKTPTVANTKIAKAGKLSTVAYYNITNTASVNASSFDAISTSTGTSSMGGPGGGTNASSGDISLSGVSSTAHTTTFTSGEAKLVSGRNITASDANTKNVVIEKELASDNSIKVGDTITVKTTATNATKIKLKVVGIYKAKSSSTTMPGSDPSNTIYTSYTLPASISGTAGKSSSVTYTLEDSSKEKATTKQIKNIIDSSSFSVSSNNESYQQLLQPMKNVQSFAKKIVWLVAIAGTIILGLIIILSVRNRQREIGILVSLGESKLHIVGQLFTEMFMILVGAMVVALLLGSFVGNKVGNQLLSQQQTTSVSSTSASGAPGGGAPSGNMPAGGMHGGMMNSQTTTSAANKKALKTLNTSITPSSVIKLGGMGLVIIALAVCLSAVSILRLRPKDILIGE</sequence>
<dbReference type="GO" id="GO:0005886">
    <property type="term" value="C:plasma membrane"/>
    <property type="evidence" value="ECO:0007669"/>
    <property type="project" value="UniProtKB-SubCell"/>
</dbReference>
<accession>A0A2D1KMH0</accession>
<gene>
    <name evidence="7" type="ORF">LC20004_04955</name>
</gene>
<proteinExistence type="predicted"/>
<dbReference type="AlphaFoldDB" id="A0A2D1KMH0"/>
<evidence type="ECO:0000313" key="8">
    <source>
        <dbReference type="Proteomes" id="UP000223559"/>
    </source>
</evidence>
<dbReference type="OrthoDB" id="9812886at2"/>
<name>A0A2D1KMH0_9LACO</name>
<evidence type="ECO:0000256" key="1">
    <source>
        <dbReference type="ARBA" id="ARBA00004651"/>
    </source>
</evidence>
<dbReference type="KEGG" id="lcy:LC20004_04955"/>
<evidence type="ECO:0000256" key="5">
    <source>
        <dbReference type="ARBA" id="ARBA00023136"/>
    </source>
</evidence>
<evidence type="ECO:0000313" key="7">
    <source>
        <dbReference type="EMBL" id="ATO43291.1"/>
    </source>
</evidence>
<evidence type="ECO:0000256" key="3">
    <source>
        <dbReference type="ARBA" id="ARBA00022692"/>
    </source>
</evidence>
<feature type="domain" description="ABC3 transporter permease C-terminal" evidence="6">
    <location>
        <begin position="306"/>
        <end position="383"/>
    </location>
</feature>
<dbReference type="EMBL" id="CP017697">
    <property type="protein sequence ID" value="ATO43291.1"/>
    <property type="molecule type" value="Genomic_DNA"/>
</dbReference>
<dbReference type="Pfam" id="PF02687">
    <property type="entry name" value="FtsX"/>
    <property type="match status" value="1"/>
</dbReference>
<evidence type="ECO:0000256" key="2">
    <source>
        <dbReference type="ARBA" id="ARBA00022475"/>
    </source>
</evidence>
<dbReference type="Proteomes" id="UP000223559">
    <property type="component" value="Chromosome"/>
</dbReference>
<dbReference type="PANTHER" id="PTHR30572:SF9">
    <property type="entry name" value="ABC TRANSPORTER PERMEASE PROTEIN"/>
    <property type="match status" value="1"/>
</dbReference>
<keyword evidence="5" id="KW-0472">Membrane</keyword>
<keyword evidence="2" id="KW-1003">Cell membrane</keyword>
<dbReference type="InterPro" id="IPR003838">
    <property type="entry name" value="ABC3_permease_C"/>
</dbReference>
<dbReference type="GO" id="GO:0022857">
    <property type="term" value="F:transmembrane transporter activity"/>
    <property type="evidence" value="ECO:0007669"/>
    <property type="project" value="TreeGrafter"/>
</dbReference>
<organism evidence="7 8">
    <name type="scientific">Loigolactobacillus coryniformis subsp. torquens DSM 20004 = KCTC 3535</name>
    <dbReference type="NCBI Taxonomy" id="1423822"/>
    <lineage>
        <taxon>Bacteria</taxon>
        <taxon>Bacillati</taxon>
        <taxon>Bacillota</taxon>
        <taxon>Bacilli</taxon>
        <taxon>Lactobacillales</taxon>
        <taxon>Lactobacillaceae</taxon>
        <taxon>Loigolactobacillus</taxon>
    </lineage>
</organism>
<evidence type="ECO:0000256" key="4">
    <source>
        <dbReference type="ARBA" id="ARBA00022989"/>
    </source>
</evidence>
<comment type="subcellular location">
    <subcellularLocation>
        <location evidence="1">Cell membrane</location>
        <topology evidence="1">Multi-pass membrane protein</topology>
    </subcellularLocation>
</comment>
<keyword evidence="8" id="KW-1185">Reference proteome</keyword>
<dbReference type="RefSeq" id="WP_010013109.1">
    <property type="nucleotide sequence ID" value="NZ_AEOS01000105.1"/>
</dbReference>
<reference evidence="7 8" key="1">
    <citation type="submission" date="2016-10" db="EMBL/GenBank/DDBJ databases">
        <title>The whole genome sequencing and assembly of L. cotyniformis subsp. torquens DSM 20004 strain.</title>
        <authorList>
            <person name="Park M.-K."/>
            <person name="Lee Y.-J."/>
            <person name="Yi H."/>
            <person name="Bahn Y.-S."/>
            <person name="Kim J.F."/>
            <person name="Lee D.-W."/>
        </authorList>
    </citation>
    <scope>NUCLEOTIDE SEQUENCE [LARGE SCALE GENOMIC DNA]</scope>
    <source>
        <strain evidence="7 8">DSM 20004</strain>
    </source>
</reference>